<feature type="signal peptide" evidence="1">
    <location>
        <begin position="1"/>
        <end position="26"/>
    </location>
</feature>
<dbReference type="EMBL" id="GGFL01008375">
    <property type="protein sequence ID" value="MBW72553.1"/>
    <property type="molecule type" value="Transcribed_RNA"/>
</dbReference>
<feature type="chain" id="PRO_5014617351" evidence="1">
    <location>
        <begin position="27"/>
        <end position="69"/>
    </location>
</feature>
<evidence type="ECO:0000256" key="1">
    <source>
        <dbReference type="SAM" id="SignalP"/>
    </source>
</evidence>
<keyword evidence="1" id="KW-0732">Signal</keyword>
<proteinExistence type="predicted"/>
<protein>
    <submittedName>
        <fullName evidence="2">Putative secreted protein</fullName>
    </submittedName>
</protein>
<name>A0A2M4D4S5_ANODA</name>
<reference evidence="2" key="1">
    <citation type="submission" date="2018-01" db="EMBL/GenBank/DDBJ databases">
        <title>An insight into the sialome of Amazonian anophelines.</title>
        <authorList>
            <person name="Ribeiro J.M."/>
            <person name="Scarpassa V."/>
            <person name="Calvo E."/>
        </authorList>
    </citation>
    <scope>NUCLEOTIDE SEQUENCE</scope>
</reference>
<sequence length="69" mass="7903">MCRIRTRAISFKTVLLFLIKSTRTFASQTVAHHSRAYDLILPTQPVHNRIAIRTDRTLPTVPHSIETCT</sequence>
<accession>A0A2M4D4S5</accession>
<evidence type="ECO:0000313" key="2">
    <source>
        <dbReference type="EMBL" id="MBW72553.1"/>
    </source>
</evidence>
<dbReference type="AlphaFoldDB" id="A0A2M4D4S5"/>
<organism evidence="2">
    <name type="scientific">Anopheles darlingi</name>
    <name type="common">Mosquito</name>
    <dbReference type="NCBI Taxonomy" id="43151"/>
    <lineage>
        <taxon>Eukaryota</taxon>
        <taxon>Metazoa</taxon>
        <taxon>Ecdysozoa</taxon>
        <taxon>Arthropoda</taxon>
        <taxon>Hexapoda</taxon>
        <taxon>Insecta</taxon>
        <taxon>Pterygota</taxon>
        <taxon>Neoptera</taxon>
        <taxon>Endopterygota</taxon>
        <taxon>Diptera</taxon>
        <taxon>Nematocera</taxon>
        <taxon>Culicoidea</taxon>
        <taxon>Culicidae</taxon>
        <taxon>Anophelinae</taxon>
        <taxon>Anopheles</taxon>
    </lineage>
</organism>